<feature type="transmembrane region" description="Helical" evidence="1">
    <location>
        <begin position="142"/>
        <end position="160"/>
    </location>
</feature>
<dbReference type="EMBL" id="CP091958">
    <property type="protein sequence ID" value="UOG58546.1"/>
    <property type="molecule type" value="Genomic_DNA"/>
</dbReference>
<feature type="transmembrane region" description="Helical" evidence="1">
    <location>
        <begin position="6"/>
        <end position="26"/>
    </location>
</feature>
<sequence length="262" mass="30290">MLLKIITLTLSAWVFIIVLMTILWRVGKKINNYSIVDVGWGLSISTAAIVYFWLGDGFVLRAAQITSIVAFWGWRLSLFILVTRVFKGHEDARYTSFRDEYGEKVDQKFFTNVFQLQGFLALLLSQIFLFPNMNDNPNINDFEIVGLIFFVFAVLGESLADFQLSEFKKNSNKQQVCNVGLWKYSRHPNYFFEWLVWVSFGIYSLGSPYGWVGLISPIVMFILLTKVTGIPLNEKGQIKSKGDAYLEYIRKTNVFFPWFPKT</sequence>
<feature type="transmembrane region" description="Helical" evidence="1">
    <location>
        <begin position="212"/>
        <end position="232"/>
    </location>
</feature>
<name>A0AAE9KB14_9LEPT</name>
<dbReference type="PROSITE" id="PS50244">
    <property type="entry name" value="S5A_REDUCTASE"/>
    <property type="match status" value="1"/>
</dbReference>
<accession>A0AAE9KB14</accession>
<evidence type="ECO:0000313" key="2">
    <source>
        <dbReference type="EMBL" id="UOG58546.1"/>
    </source>
</evidence>
<protein>
    <submittedName>
        <fullName evidence="2">DUF1295 domain-containing protein</fullName>
    </submittedName>
</protein>
<organism evidence="2 3">
    <name type="scientific">Leptospira noguchii</name>
    <dbReference type="NCBI Taxonomy" id="28182"/>
    <lineage>
        <taxon>Bacteria</taxon>
        <taxon>Pseudomonadati</taxon>
        <taxon>Spirochaetota</taxon>
        <taxon>Spirochaetia</taxon>
        <taxon>Leptospirales</taxon>
        <taxon>Leptospiraceae</taxon>
        <taxon>Leptospira</taxon>
    </lineage>
</organism>
<keyword evidence="1" id="KW-0812">Transmembrane</keyword>
<dbReference type="PANTHER" id="PTHR32251">
    <property type="entry name" value="3-OXO-5-ALPHA-STEROID 4-DEHYDROGENASE"/>
    <property type="match status" value="1"/>
</dbReference>
<dbReference type="GO" id="GO:0016020">
    <property type="term" value="C:membrane"/>
    <property type="evidence" value="ECO:0007669"/>
    <property type="project" value="TreeGrafter"/>
</dbReference>
<evidence type="ECO:0000313" key="3">
    <source>
        <dbReference type="Proteomes" id="UP000829829"/>
    </source>
</evidence>
<dbReference type="Proteomes" id="UP000829829">
    <property type="component" value="Chromosome 2"/>
</dbReference>
<dbReference type="InterPro" id="IPR010721">
    <property type="entry name" value="UstE-like"/>
</dbReference>
<keyword evidence="1" id="KW-0472">Membrane</keyword>
<evidence type="ECO:0000256" key="1">
    <source>
        <dbReference type="SAM" id="Phobius"/>
    </source>
</evidence>
<dbReference type="AlphaFoldDB" id="A0AAE9KB14"/>
<dbReference type="RefSeq" id="WP_243816105.1">
    <property type="nucleotide sequence ID" value="NZ_CP091958.1"/>
</dbReference>
<proteinExistence type="predicted"/>
<dbReference type="Pfam" id="PF06966">
    <property type="entry name" value="DUF1295"/>
    <property type="match status" value="1"/>
</dbReference>
<dbReference type="Gene3D" id="1.20.120.1630">
    <property type="match status" value="1"/>
</dbReference>
<keyword evidence="1" id="KW-1133">Transmembrane helix</keyword>
<dbReference type="PANTHER" id="PTHR32251:SF17">
    <property type="entry name" value="STEROID 5-ALPHA REDUCTASE C-TERMINAL DOMAIN-CONTAINING PROTEIN"/>
    <property type="match status" value="1"/>
</dbReference>
<reference evidence="2" key="1">
    <citation type="submission" date="2022-02" db="EMBL/GenBank/DDBJ databases">
        <title>The genetically variable rfb locus in Leptospira is a mobile cassette and a molecular signature of serovar identity.</title>
        <authorList>
            <person name="Nieves C."/>
            <person name="Vincent A.T."/>
            <person name="Zarantonelli L."/>
            <person name="Picardeau M."/>
            <person name="Veyrier F.J."/>
            <person name="Buschiazzo A."/>
        </authorList>
    </citation>
    <scope>NUCLEOTIDE SEQUENCE</scope>
    <source>
        <strain evidence="2">IP1512017</strain>
    </source>
</reference>
<feature type="transmembrane region" description="Helical" evidence="1">
    <location>
        <begin position="33"/>
        <end position="53"/>
    </location>
</feature>
<feature type="transmembrane region" description="Helical" evidence="1">
    <location>
        <begin position="109"/>
        <end position="130"/>
    </location>
</feature>
<gene>
    <name evidence="2" type="ORF">MAL03_19640</name>
</gene>
<feature type="transmembrane region" description="Helical" evidence="1">
    <location>
        <begin position="65"/>
        <end position="86"/>
    </location>
</feature>
<feature type="transmembrane region" description="Helical" evidence="1">
    <location>
        <begin position="190"/>
        <end position="206"/>
    </location>
</feature>